<accession>A0A8R7QTQ8</accession>
<name>A0A8R7QTQ8_TRIUA</name>
<evidence type="ECO:0000313" key="1">
    <source>
        <dbReference type="EnsemblPlants" id="TuG1812G0700000146.01.T01"/>
    </source>
</evidence>
<dbReference type="EnsemblPlants" id="TuG1812G0700000146.01.T01">
    <property type="protein sequence ID" value="TuG1812G0700000146.01.T01"/>
    <property type="gene ID" value="TuG1812G0700000146.01"/>
</dbReference>
<dbReference type="Proteomes" id="UP000015106">
    <property type="component" value="Chromosome 7"/>
</dbReference>
<dbReference type="GeneID" id="125523376"/>
<sequence length="239" mass="26828">MATAEEVGNGLEFLSDLVDRFSLLDLASIDFNPAGELDTCFTQSAVESSMGDIGDAPLTIQVAENNGCEELSLSAADSQQSTRKDDRRAPGWTKRVHIGRAPLERPPCAGRVCALEKTLRGYAEKRTNTVVVPAVGYNFGSLGEAYDFYNLYNLYSWEIGLGIRYGKSRLNVERTKCMQEIVSGCSVNTPLEFHASRIYTRAMFENFGEVLYEAGQYRVEVKNGSKYYLHRYHPERYEK</sequence>
<reference evidence="1" key="2">
    <citation type="submission" date="2018-03" db="EMBL/GenBank/DDBJ databases">
        <title>The Triticum urartu genome reveals the dynamic nature of wheat genome evolution.</title>
        <authorList>
            <person name="Ling H."/>
            <person name="Ma B."/>
            <person name="Shi X."/>
            <person name="Liu H."/>
            <person name="Dong L."/>
            <person name="Sun H."/>
            <person name="Cao Y."/>
            <person name="Gao Q."/>
            <person name="Zheng S."/>
            <person name="Li Y."/>
            <person name="Yu Y."/>
            <person name="Du H."/>
            <person name="Qi M."/>
            <person name="Li Y."/>
            <person name="Yu H."/>
            <person name="Cui Y."/>
            <person name="Wang N."/>
            <person name="Chen C."/>
            <person name="Wu H."/>
            <person name="Zhao Y."/>
            <person name="Zhang J."/>
            <person name="Li Y."/>
            <person name="Zhou W."/>
            <person name="Zhang B."/>
            <person name="Hu W."/>
            <person name="Eijk M."/>
            <person name="Tang J."/>
            <person name="Witsenboer H."/>
            <person name="Zhao S."/>
            <person name="Li Z."/>
            <person name="Zhang A."/>
            <person name="Wang D."/>
            <person name="Liang C."/>
        </authorList>
    </citation>
    <scope>NUCLEOTIDE SEQUENCE [LARGE SCALE GENOMIC DNA]</scope>
    <source>
        <strain evidence="1">cv. G1812</strain>
    </source>
</reference>
<evidence type="ECO:0000313" key="2">
    <source>
        <dbReference type="Proteomes" id="UP000015106"/>
    </source>
</evidence>
<dbReference type="Gramene" id="TuG1812G0700000146.01.T01">
    <property type="protein sequence ID" value="TuG1812G0700000146.01.T01"/>
    <property type="gene ID" value="TuG1812G0700000146.01"/>
</dbReference>
<dbReference type="RefSeq" id="XP_048544378.1">
    <property type="nucleotide sequence ID" value="XM_048688421.1"/>
</dbReference>
<dbReference type="KEGG" id="tua:125523376"/>
<reference evidence="2" key="1">
    <citation type="journal article" date="2013" name="Nature">
        <title>Draft genome of the wheat A-genome progenitor Triticum urartu.</title>
        <authorList>
            <person name="Ling H.Q."/>
            <person name="Zhao S."/>
            <person name="Liu D."/>
            <person name="Wang J."/>
            <person name="Sun H."/>
            <person name="Zhang C."/>
            <person name="Fan H."/>
            <person name="Li D."/>
            <person name="Dong L."/>
            <person name="Tao Y."/>
            <person name="Gao C."/>
            <person name="Wu H."/>
            <person name="Li Y."/>
            <person name="Cui Y."/>
            <person name="Guo X."/>
            <person name="Zheng S."/>
            <person name="Wang B."/>
            <person name="Yu K."/>
            <person name="Liang Q."/>
            <person name="Yang W."/>
            <person name="Lou X."/>
            <person name="Chen J."/>
            <person name="Feng M."/>
            <person name="Jian J."/>
            <person name="Zhang X."/>
            <person name="Luo G."/>
            <person name="Jiang Y."/>
            <person name="Liu J."/>
            <person name="Wang Z."/>
            <person name="Sha Y."/>
            <person name="Zhang B."/>
            <person name="Wu H."/>
            <person name="Tang D."/>
            <person name="Shen Q."/>
            <person name="Xue P."/>
            <person name="Zou S."/>
            <person name="Wang X."/>
            <person name="Liu X."/>
            <person name="Wang F."/>
            <person name="Yang Y."/>
            <person name="An X."/>
            <person name="Dong Z."/>
            <person name="Zhang K."/>
            <person name="Zhang X."/>
            <person name="Luo M.C."/>
            <person name="Dvorak J."/>
            <person name="Tong Y."/>
            <person name="Wang J."/>
            <person name="Yang H."/>
            <person name="Li Z."/>
            <person name="Wang D."/>
            <person name="Zhang A."/>
            <person name="Wang J."/>
        </authorList>
    </citation>
    <scope>NUCLEOTIDE SEQUENCE</scope>
    <source>
        <strain evidence="2">cv. G1812</strain>
    </source>
</reference>
<protein>
    <submittedName>
        <fullName evidence="1">Uncharacterized protein</fullName>
    </submittedName>
</protein>
<keyword evidence="2" id="KW-1185">Reference proteome</keyword>
<proteinExistence type="predicted"/>
<reference evidence="1" key="3">
    <citation type="submission" date="2022-06" db="UniProtKB">
        <authorList>
            <consortium name="EnsemblPlants"/>
        </authorList>
    </citation>
    <scope>IDENTIFICATION</scope>
</reference>
<dbReference type="OrthoDB" id="681107at2759"/>
<dbReference type="AlphaFoldDB" id="A0A8R7QTQ8"/>
<dbReference type="PANTHER" id="PTHR47482">
    <property type="entry name" value="OS11G0632001 PROTEIN"/>
    <property type="match status" value="1"/>
</dbReference>
<dbReference type="PANTHER" id="PTHR47482:SF5">
    <property type="entry name" value="FAR1 DOMAIN-CONTAINING PROTEIN"/>
    <property type="match status" value="1"/>
</dbReference>
<gene>
    <name evidence="1" type="primary">LOC125523376</name>
</gene>
<organism evidence="1 2">
    <name type="scientific">Triticum urartu</name>
    <name type="common">Red wild einkorn</name>
    <name type="synonym">Crithodium urartu</name>
    <dbReference type="NCBI Taxonomy" id="4572"/>
    <lineage>
        <taxon>Eukaryota</taxon>
        <taxon>Viridiplantae</taxon>
        <taxon>Streptophyta</taxon>
        <taxon>Embryophyta</taxon>
        <taxon>Tracheophyta</taxon>
        <taxon>Spermatophyta</taxon>
        <taxon>Magnoliopsida</taxon>
        <taxon>Liliopsida</taxon>
        <taxon>Poales</taxon>
        <taxon>Poaceae</taxon>
        <taxon>BOP clade</taxon>
        <taxon>Pooideae</taxon>
        <taxon>Triticodae</taxon>
        <taxon>Triticeae</taxon>
        <taxon>Triticinae</taxon>
        <taxon>Triticum</taxon>
    </lineage>
</organism>